<evidence type="ECO:0000256" key="1">
    <source>
        <dbReference type="SAM" id="MobiDB-lite"/>
    </source>
</evidence>
<reference evidence="3" key="1">
    <citation type="submission" date="2025-08" db="UniProtKB">
        <authorList>
            <consortium name="RefSeq"/>
        </authorList>
    </citation>
    <scope>IDENTIFICATION</scope>
</reference>
<dbReference type="GeneID" id="140685368"/>
<feature type="region of interest" description="Disordered" evidence="1">
    <location>
        <begin position="70"/>
        <end position="96"/>
    </location>
</feature>
<dbReference type="Proteomes" id="UP001652581">
    <property type="component" value="Chromosome 6"/>
</dbReference>
<proteinExistence type="predicted"/>
<evidence type="ECO:0000313" key="3">
    <source>
        <dbReference type="RefSeq" id="XP_072818292.1"/>
    </source>
</evidence>
<evidence type="ECO:0000313" key="2">
    <source>
        <dbReference type="Proteomes" id="UP001652581"/>
    </source>
</evidence>
<gene>
    <name evidence="3" type="primary">LOC140685368</name>
</gene>
<sequence>MVRGQVFDVGGAPATCYTGEGSPGVLCPSMLPPPLPGGFRGRGCGEEVGKAGRLRERGVRAAACCGRALPEPLPGGSRQEKALNHPPGGAPSAHSVTAAARTPPLVVMGKNPDRFAFPYCLND</sequence>
<keyword evidence="2" id="KW-1185">Reference proteome</keyword>
<accession>A0ABM5DBK7</accession>
<protein>
    <submittedName>
        <fullName evidence="3">Uncharacterized protein isoform X2</fullName>
    </submittedName>
</protein>
<dbReference type="RefSeq" id="XP_072818292.1">
    <property type="nucleotide sequence ID" value="XM_072962191.1"/>
</dbReference>
<name>A0ABM5DBK7_VICPA</name>
<organism evidence="2 3">
    <name type="scientific">Vicugna pacos</name>
    <name type="common">Alpaca</name>
    <name type="synonym">Lama pacos</name>
    <dbReference type="NCBI Taxonomy" id="30538"/>
    <lineage>
        <taxon>Eukaryota</taxon>
        <taxon>Metazoa</taxon>
        <taxon>Chordata</taxon>
        <taxon>Craniata</taxon>
        <taxon>Vertebrata</taxon>
        <taxon>Euteleostomi</taxon>
        <taxon>Mammalia</taxon>
        <taxon>Eutheria</taxon>
        <taxon>Laurasiatheria</taxon>
        <taxon>Artiodactyla</taxon>
        <taxon>Tylopoda</taxon>
        <taxon>Camelidae</taxon>
        <taxon>Vicugna</taxon>
    </lineage>
</organism>